<accession>A0A4R3NHM6</accession>
<evidence type="ECO:0000313" key="2">
    <source>
        <dbReference type="Proteomes" id="UP000295055"/>
    </source>
</evidence>
<dbReference type="OrthoDB" id="6465627at2"/>
<comment type="caution">
    <text evidence="1">The sequence shown here is derived from an EMBL/GenBank/DDBJ whole genome shotgun (WGS) entry which is preliminary data.</text>
</comment>
<dbReference type="RefSeq" id="WP_132496738.1">
    <property type="nucleotide sequence ID" value="NZ_SMAS01000007.1"/>
</dbReference>
<dbReference type="Proteomes" id="UP000295055">
    <property type="component" value="Unassembled WGS sequence"/>
</dbReference>
<reference evidence="1 2" key="1">
    <citation type="submission" date="2019-03" db="EMBL/GenBank/DDBJ databases">
        <title>Genomic analyses of the natural microbiome of Caenorhabditis elegans.</title>
        <authorList>
            <person name="Samuel B."/>
        </authorList>
    </citation>
    <scope>NUCLEOTIDE SEQUENCE [LARGE SCALE GENOMIC DNA]</scope>
    <source>
        <strain evidence="1 2">JUb102</strain>
    </source>
</reference>
<organism evidence="1 2">
    <name type="scientific">Providencia alcalifaciens</name>
    <dbReference type="NCBI Taxonomy" id="126385"/>
    <lineage>
        <taxon>Bacteria</taxon>
        <taxon>Pseudomonadati</taxon>
        <taxon>Pseudomonadota</taxon>
        <taxon>Gammaproteobacteria</taxon>
        <taxon>Enterobacterales</taxon>
        <taxon>Morganellaceae</taxon>
        <taxon>Providencia</taxon>
    </lineage>
</organism>
<dbReference type="EMBL" id="SMAS01000007">
    <property type="protein sequence ID" value="TCT31605.1"/>
    <property type="molecule type" value="Genomic_DNA"/>
</dbReference>
<dbReference type="AlphaFoldDB" id="A0A4R3NHM6"/>
<evidence type="ECO:0000313" key="1">
    <source>
        <dbReference type="EMBL" id="TCT31605.1"/>
    </source>
</evidence>
<proteinExistence type="predicted"/>
<sequence>MIHTIMLTKPFLLSWNILSTIVIEHHFFLSNENHGQRSLTIQIAKMMWAKIPKMENCFPKQRVIKLVNSSSSSQSSLSSSFQLAKPVLFANRFNHQNTPFITSSKQHNFNPSNTLFTPLHDGILSAARYMKIETFHQQAHHLVTDKDVTIFGNIRPLESHQTLCKACLLCPQNIIDIKGFTQTRNSSLRGNSEISIFRTGDFQLGKNQ</sequence>
<name>A0A4R3NHM6_9GAMM</name>
<gene>
    <name evidence="1" type="ORF">EC835_107134</name>
</gene>
<protein>
    <submittedName>
        <fullName evidence="1">Uncharacterized protein</fullName>
    </submittedName>
</protein>